<dbReference type="InterPro" id="IPR020057">
    <property type="entry name" value="Ribosomal_bL25_b-dom"/>
</dbReference>
<dbReference type="InterPro" id="IPR020056">
    <property type="entry name" value="Rbsml_bL25/Gln-tRNA_synth_N"/>
</dbReference>
<dbReference type="InterPro" id="IPR029751">
    <property type="entry name" value="Ribosomal_L25_dom"/>
</dbReference>
<evidence type="ECO:0000259" key="7">
    <source>
        <dbReference type="Pfam" id="PF01386"/>
    </source>
</evidence>
<sequence>MAQSQLEVSLRENTGKGAARSLRRQGLVPGVVYGKNIAPCPVVVEPKALAQAISGEGGSNTLITLQGNGPFAGQIVIVKDMVVHTILRTPRHVDFHAFDMSKKVHVMVPVHALGKAAGEKIGGSLEVIRHELEVYCLPDRIPSSIDIDVTELGIGDVVHIEDVSLPEGVEVPHDVNFTVVTCTGRKDEDEEEEQVEEGTEVEPV</sequence>
<evidence type="ECO:0000259" key="8">
    <source>
        <dbReference type="Pfam" id="PF14693"/>
    </source>
</evidence>
<dbReference type="PANTHER" id="PTHR33284:SF1">
    <property type="entry name" value="RIBOSOMAL PROTEIN L25_GLN-TRNA SYNTHETASE, ANTI-CODON-BINDING DOMAIN-CONTAINING PROTEIN"/>
    <property type="match status" value="1"/>
</dbReference>
<feature type="domain" description="Large ribosomal subunit protein bL25 beta" evidence="8">
    <location>
        <begin position="103"/>
        <end position="184"/>
    </location>
</feature>
<dbReference type="GO" id="GO:0008097">
    <property type="term" value="F:5S rRNA binding"/>
    <property type="evidence" value="ECO:0007669"/>
    <property type="project" value="InterPro"/>
</dbReference>
<dbReference type="EMBL" id="JWJD01000003">
    <property type="protein sequence ID" value="KIH76383.1"/>
    <property type="molecule type" value="Genomic_DNA"/>
</dbReference>
<reference evidence="9 10" key="1">
    <citation type="submission" date="2014-12" db="EMBL/GenBank/DDBJ databases">
        <title>Genomes of Geoalkalibacter ferrihydriticus and Geoalkalibacter subterraneus, two haloalkaliphilic metal-reducing members of the Geobacteraceae.</title>
        <authorList>
            <person name="Badalamenti J.P."/>
            <person name="Torres C.I."/>
            <person name="Krajmalnik-Brown R."/>
            <person name="Bond D.R."/>
        </authorList>
    </citation>
    <scope>NUCLEOTIDE SEQUENCE [LARGE SCALE GENOMIC DNA]</scope>
    <source>
        <strain evidence="9 10">DSM 17813</strain>
    </source>
</reference>
<evidence type="ECO:0000256" key="5">
    <source>
        <dbReference type="HAMAP-Rule" id="MF_01334"/>
    </source>
</evidence>
<evidence type="ECO:0000313" key="9">
    <source>
        <dbReference type="EMBL" id="KIH76383.1"/>
    </source>
</evidence>
<dbReference type="Pfam" id="PF01386">
    <property type="entry name" value="Ribosomal_L25p"/>
    <property type="match status" value="1"/>
</dbReference>
<keyword evidence="4 5" id="KW-0687">Ribonucleoprotein</keyword>
<evidence type="ECO:0000256" key="6">
    <source>
        <dbReference type="SAM" id="MobiDB-lite"/>
    </source>
</evidence>
<accession>A0A0C2ECR7</accession>
<feature type="compositionally biased region" description="Acidic residues" evidence="6">
    <location>
        <begin position="188"/>
        <end position="204"/>
    </location>
</feature>
<feature type="domain" description="Large ribosomal subunit protein bL25 L25" evidence="7">
    <location>
        <begin position="6"/>
        <end position="95"/>
    </location>
</feature>
<dbReference type="GO" id="GO:0003735">
    <property type="term" value="F:structural constituent of ribosome"/>
    <property type="evidence" value="ECO:0007669"/>
    <property type="project" value="InterPro"/>
</dbReference>
<comment type="function">
    <text evidence="5">This is one of the proteins that binds to the 5S RNA in the ribosome where it forms part of the central protuberance.</text>
</comment>
<dbReference type="GO" id="GO:0006412">
    <property type="term" value="P:translation"/>
    <property type="evidence" value="ECO:0007669"/>
    <property type="project" value="UniProtKB-UniRule"/>
</dbReference>
<name>A0A0C2ECR7_9BACT</name>
<dbReference type="PANTHER" id="PTHR33284">
    <property type="entry name" value="RIBOSOMAL PROTEIN L25/GLN-TRNA SYNTHETASE, ANTI-CODON-BINDING DOMAIN-CONTAINING PROTEIN"/>
    <property type="match status" value="1"/>
</dbReference>
<dbReference type="HAMAP" id="MF_01334">
    <property type="entry name" value="Ribosomal_bL25_CTC"/>
    <property type="match status" value="1"/>
</dbReference>
<comment type="similarity">
    <text evidence="5">Belongs to the bacterial ribosomal protein bL25 family. CTC subfamily.</text>
</comment>
<keyword evidence="3 5" id="KW-0689">Ribosomal protein</keyword>
<dbReference type="Pfam" id="PF14693">
    <property type="entry name" value="Ribosomal_TL5_C"/>
    <property type="match status" value="1"/>
</dbReference>
<evidence type="ECO:0000256" key="2">
    <source>
        <dbReference type="ARBA" id="ARBA00022884"/>
    </source>
</evidence>
<keyword evidence="1 5" id="KW-0699">rRNA-binding</keyword>
<comment type="caution">
    <text evidence="9">The sequence shown here is derived from an EMBL/GenBank/DDBJ whole genome shotgun (WGS) entry which is preliminary data.</text>
</comment>
<keyword evidence="2 5" id="KW-0694">RNA-binding</keyword>
<dbReference type="InterPro" id="IPR001021">
    <property type="entry name" value="Ribosomal_bL25_long"/>
</dbReference>
<evidence type="ECO:0000256" key="1">
    <source>
        <dbReference type="ARBA" id="ARBA00022730"/>
    </source>
</evidence>
<dbReference type="Gene3D" id="2.170.120.20">
    <property type="entry name" value="Ribosomal protein L25, beta domain"/>
    <property type="match status" value="1"/>
</dbReference>
<evidence type="ECO:0000256" key="4">
    <source>
        <dbReference type="ARBA" id="ARBA00023274"/>
    </source>
</evidence>
<evidence type="ECO:0000256" key="3">
    <source>
        <dbReference type="ARBA" id="ARBA00022980"/>
    </source>
</evidence>
<dbReference type="Proteomes" id="UP000035068">
    <property type="component" value="Unassembled WGS sequence"/>
</dbReference>
<dbReference type="InterPro" id="IPR037121">
    <property type="entry name" value="Ribosomal_bL25_C"/>
</dbReference>
<dbReference type="NCBIfam" id="TIGR00731">
    <property type="entry name" value="bL25_bact_ctc"/>
    <property type="match status" value="1"/>
</dbReference>
<gene>
    <name evidence="5" type="primary">rplY</name>
    <name evidence="5" type="synonym">ctc</name>
    <name evidence="9" type="ORF">GFER_09080</name>
</gene>
<dbReference type="InterPro" id="IPR011035">
    <property type="entry name" value="Ribosomal_bL25/Gln-tRNA_synth"/>
</dbReference>
<dbReference type="CDD" id="cd00495">
    <property type="entry name" value="Ribosomal_L25_TL5_CTC"/>
    <property type="match status" value="1"/>
</dbReference>
<dbReference type="RefSeq" id="WP_040098819.1">
    <property type="nucleotide sequence ID" value="NZ_JWJD01000003.1"/>
</dbReference>
<comment type="subunit">
    <text evidence="5">Part of the 50S ribosomal subunit; part of the 5S rRNA/L5/L18/L25 subcomplex. Contacts the 5S rRNA. Binds to the 5S rRNA independently of L5 and L18.</text>
</comment>
<dbReference type="GO" id="GO:0022625">
    <property type="term" value="C:cytosolic large ribosomal subunit"/>
    <property type="evidence" value="ECO:0007669"/>
    <property type="project" value="TreeGrafter"/>
</dbReference>
<dbReference type="SUPFAM" id="SSF50715">
    <property type="entry name" value="Ribosomal protein L25-like"/>
    <property type="match status" value="1"/>
</dbReference>
<dbReference type="InterPro" id="IPR020930">
    <property type="entry name" value="Ribosomal_uL5_bac-type"/>
</dbReference>
<protein>
    <recommendedName>
        <fullName evidence="5">Large ribosomal subunit protein bL25</fullName>
    </recommendedName>
    <alternativeName>
        <fullName evidence="5">General stress protein CTC</fullName>
    </alternativeName>
</protein>
<evidence type="ECO:0000313" key="10">
    <source>
        <dbReference type="Proteomes" id="UP000035068"/>
    </source>
</evidence>
<keyword evidence="10" id="KW-1185">Reference proteome</keyword>
<proteinExistence type="inferred from homology"/>
<organism evidence="9 10">
    <name type="scientific">Geoalkalibacter ferrihydriticus DSM 17813</name>
    <dbReference type="NCBI Taxonomy" id="1121915"/>
    <lineage>
        <taxon>Bacteria</taxon>
        <taxon>Pseudomonadati</taxon>
        <taxon>Thermodesulfobacteriota</taxon>
        <taxon>Desulfuromonadia</taxon>
        <taxon>Desulfuromonadales</taxon>
        <taxon>Geoalkalibacteraceae</taxon>
        <taxon>Geoalkalibacter</taxon>
    </lineage>
</organism>
<dbReference type="AlphaFoldDB" id="A0A0C2ECR7"/>
<feature type="region of interest" description="Disordered" evidence="6">
    <location>
        <begin position="184"/>
        <end position="204"/>
    </location>
</feature>
<dbReference type="Gene3D" id="2.40.240.10">
    <property type="entry name" value="Ribosomal Protein L25, Chain P"/>
    <property type="match status" value="1"/>
</dbReference>
<dbReference type="NCBIfam" id="NF004128">
    <property type="entry name" value="PRK05618.1-2"/>
    <property type="match status" value="1"/>
</dbReference>